<protein>
    <submittedName>
        <fullName evidence="3">Maleylpyruvate isomerase family mycothiol-dependent enzyme</fullName>
    </submittedName>
</protein>
<evidence type="ECO:0000259" key="1">
    <source>
        <dbReference type="Pfam" id="PF07398"/>
    </source>
</evidence>
<dbReference type="AlphaFoldDB" id="A0A846X1U7"/>
<dbReference type="InterPro" id="IPR017517">
    <property type="entry name" value="Maleyloyr_isom"/>
</dbReference>
<dbReference type="Pfam" id="PF07398">
    <property type="entry name" value="MDMPI_C"/>
    <property type="match status" value="1"/>
</dbReference>
<keyword evidence="4" id="KW-1185">Reference proteome</keyword>
<dbReference type="InterPro" id="IPR034660">
    <property type="entry name" value="DinB/YfiT-like"/>
</dbReference>
<evidence type="ECO:0000313" key="3">
    <source>
        <dbReference type="EMBL" id="NKY19577.1"/>
    </source>
</evidence>
<accession>A0A846X1U7</accession>
<dbReference type="InterPro" id="IPR010872">
    <property type="entry name" value="MDMPI_C-term_domain"/>
</dbReference>
<dbReference type="PANTHER" id="PTHR40758">
    <property type="entry name" value="CONSERVED PROTEIN"/>
    <property type="match status" value="1"/>
</dbReference>
<dbReference type="GO" id="GO:0005886">
    <property type="term" value="C:plasma membrane"/>
    <property type="evidence" value="ECO:0007669"/>
    <property type="project" value="TreeGrafter"/>
</dbReference>
<feature type="domain" description="Mycothiol-dependent maleylpyruvate isomerase metal-binding" evidence="2">
    <location>
        <begin position="16"/>
        <end position="130"/>
    </location>
</feature>
<evidence type="ECO:0000259" key="2">
    <source>
        <dbReference type="Pfam" id="PF11716"/>
    </source>
</evidence>
<dbReference type="InterPro" id="IPR024344">
    <property type="entry name" value="MDMPI_metal-binding"/>
</dbReference>
<name>A0A846X1U7_9ACTN</name>
<dbReference type="PANTHER" id="PTHR40758:SF1">
    <property type="entry name" value="CONSERVED PROTEIN"/>
    <property type="match status" value="1"/>
</dbReference>
<dbReference type="RefSeq" id="WP_168546569.1">
    <property type="nucleotide sequence ID" value="NZ_BAAAKS010000050.1"/>
</dbReference>
<gene>
    <name evidence="3" type="ORF">HF999_14515</name>
</gene>
<proteinExistence type="predicted"/>
<dbReference type="EMBL" id="JAAXOQ010000019">
    <property type="protein sequence ID" value="NKY19577.1"/>
    <property type="molecule type" value="Genomic_DNA"/>
</dbReference>
<feature type="domain" description="MDMPI C-terminal" evidence="1">
    <location>
        <begin position="145"/>
        <end position="239"/>
    </location>
</feature>
<sequence length="249" mass="26931">MTGPNDWLSALRRDGDAIAATPPESLDLAVPSCPGWTVRDLIVHLGGVHRWAATFLAEGPDSTNRFAPIEDDAPAGAAVIVWYRDRLDGLVAELGRHDADAPARAFTGRATVGFWMRRQAHETAVHRWDAENAWNAALPVESLLAGDGIEEWAEVFAGRFLSRGPGLPDELVGRTVHLHGTDRERAEWTLSLERESVAVARGHAKGDVALRGATSDLYLALWRRVPLADLDVLGDDGVATALLDAVQVT</sequence>
<reference evidence="3 4" key="1">
    <citation type="submission" date="2020-04" db="EMBL/GenBank/DDBJ databases">
        <title>MicrobeNet Type strains.</title>
        <authorList>
            <person name="Nicholson A.C."/>
        </authorList>
    </citation>
    <scope>NUCLEOTIDE SEQUENCE [LARGE SCALE GENOMIC DNA]</scope>
    <source>
        <strain evidence="3 4">DSM 44113</strain>
    </source>
</reference>
<dbReference type="GO" id="GO:0046872">
    <property type="term" value="F:metal ion binding"/>
    <property type="evidence" value="ECO:0007669"/>
    <property type="project" value="InterPro"/>
</dbReference>
<dbReference type="Proteomes" id="UP000582646">
    <property type="component" value="Unassembled WGS sequence"/>
</dbReference>
<dbReference type="Pfam" id="PF11716">
    <property type="entry name" value="MDMPI_N"/>
    <property type="match status" value="1"/>
</dbReference>
<dbReference type="GO" id="GO:0016853">
    <property type="term" value="F:isomerase activity"/>
    <property type="evidence" value="ECO:0007669"/>
    <property type="project" value="UniProtKB-KW"/>
</dbReference>
<evidence type="ECO:0000313" key="4">
    <source>
        <dbReference type="Proteomes" id="UP000582646"/>
    </source>
</evidence>
<comment type="caution">
    <text evidence="3">The sequence shown here is derived from an EMBL/GenBank/DDBJ whole genome shotgun (WGS) entry which is preliminary data.</text>
</comment>
<dbReference type="SUPFAM" id="SSF109854">
    <property type="entry name" value="DinB/YfiT-like putative metalloenzymes"/>
    <property type="match status" value="1"/>
</dbReference>
<dbReference type="Gene3D" id="1.20.120.450">
    <property type="entry name" value="dinb family like domain"/>
    <property type="match status" value="1"/>
</dbReference>
<dbReference type="NCBIfam" id="TIGR03083">
    <property type="entry name" value="maleylpyruvate isomerase family mycothiol-dependent enzyme"/>
    <property type="match status" value="1"/>
</dbReference>
<keyword evidence="3" id="KW-0413">Isomerase</keyword>
<organism evidence="3 4">
    <name type="scientific">Tsukamurella spumae</name>
    <dbReference type="NCBI Taxonomy" id="44753"/>
    <lineage>
        <taxon>Bacteria</taxon>
        <taxon>Bacillati</taxon>
        <taxon>Actinomycetota</taxon>
        <taxon>Actinomycetes</taxon>
        <taxon>Mycobacteriales</taxon>
        <taxon>Tsukamurellaceae</taxon>
        <taxon>Tsukamurella</taxon>
    </lineage>
</organism>
<keyword evidence="3" id="KW-0670">Pyruvate</keyword>